<dbReference type="CDD" id="cd12148">
    <property type="entry name" value="fungal_TF_MHR"/>
    <property type="match status" value="1"/>
</dbReference>
<evidence type="ECO:0000256" key="6">
    <source>
        <dbReference type="ARBA" id="ARBA00023163"/>
    </source>
</evidence>
<dbReference type="PANTHER" id="PTHR47782">
    <property type="entry name" value="ZN(II)2CYS6 TRANSCRIPTION FACTOR (EUROFUNG)-RELATED"/>
    <property type="match status" value="1"/>
</dbReference>
<feature type="domain" description="Xylanolytic transcriptional activator regulatory" evidence="9">
    <location>
        <begin position="361"/>
        <end position="434"/>
    </location>
</feature>
<dbReference type="Gene3D" id="4.10.240.10">
    <property type="entry name" value="Zn(2)-C6 fungal-type DNA-binding domain"/>
    <property type="match status" value="1"/>
</dbReference>
<evidence type="ECO:0000256" key="3">
    <source>
        <dbReference type="ARBA" id="ARBA00022833"/>
    </source>
</evidence>
<dbReference type="InterPro" id="IPR036864">
    <property type="entry name" value="Zn2-C6_fun-type_DNA-bd_sf"/>
</dbReference>
<keyword evidence="2" id="KW-0479">Metal-binding</keyword>
<dbReference type="EMBL" id="PDLN01000015">
    <property type="protein sequence ID" value="RDW65503.1"/>
    <property type="molecule type" value="Genomic_DNA"/>
</dbReference>
<evidence type="ECO:0000256" key="7">
    <source>
        <dbReference type="ARBA" id="ARBA00023242"/>
    </source>
</evidence>
<dbReference type="Pfam" id="PF04082">
    <property type="entry name" value="Fungal_trans"/>
    <property type="match status" value="1"/>
</dbReference>
<keyword evidence="7" id="KW-0539">Nucleus</keyword>
<protein>
    <recommendedName>
        <fullName evidence="9">Xylanolytic transcriptional activator regulatory domain-containing protein</fullName>
    </recommendedName>
</protein>
<keyword evidence="4" id="KW-0805">Transcription regulation</keyword>
<dbReference type="InterPro" id="IPR001138">
    <property type="entry name" value="Zn2Cys6_DnaBD"/>
</dbReference>
<evidence type="ECO:0000256" key="4">
    <source>
        <dbReference type="ARBA" id="ARBA00023015"/>
    </source>
</evidence>
<gene>
    <name evidence="10" type="ORF">BP5796_10195</name>
</gene>
<dbReference type="GO" id="GO:0000981">
    <property type="term" value="F:DNA-binding transcription factor activity, RNA polymerase II-specific"/>
    <property type="evidence" value="ECO:0007669"/>
    <property type="project" value="InterPro"/>
</dbReference>
<dbReference type="GO" id="GO:0008270">
    <property type="term" value="F:zinc ion binding"/>
    <property type="evidence" value="ECO:0007669"/>
    <property type="project" value="InterPro"/>
</dbReference>
<keyword evidence="6" id="KW-0804">Transcription</keyword>
<comment type="caution">
    <text evidence="10">The sequence shown here is derived from an EMBL/GenBank/DDBJ whole genome shotgun (WGS) entry which is preliminary data.</text>
</comment>
<dbReference type="AlphaFoldDB" id="A0A3D8QUH8"/>
<name>A0A3D8QUH8_9HELO</name>
<keyword evidence="11" id="KW-1185">Reference proteome</keyword>
<comment type="subcellular location">
    <subcellularLocation>
        <location evidence="1">Nucleus</location>
    </subcellularLocation>
</comment>
<dbReference type="SMART" id="SM00906">
    <property type="entry name" value="Fungal_trans"/>
    <property type="match status" value="1"/>
</dbReference>
<organism evidence="10 11">
    <name type="scientific">Coleophoma crateriformis</name>
    <dbReference type="NCBI Taxonomy" id="565419"/>
    <lineage>
        <taxon>Eukaryota</taxon>
        <taxon>Fungi</taxon>
        <taxon>Dikarya</taxon>
        <taxon>Ascomycota</taxon>
        <taxon>Pezizomycotina</taxon>
        <taxon>Leotiomycetes</taxon>
        <taxon>Helotiales</taxon>
        <taxon>Dermateaceae</taxon>
        <taxon>Coleophoma</taxon>
    </lineage>
</organism>
<dbReference type="GO" id="GO:0045944">
    <property type="term" value="P:positive regulation of transcription by RNA polymerase II"/>
    <property type="evidence" value="ECO:0007669"/>
    <property type="project" value="TreeGrafter"/>
</dbReference>
<proteinExistence type="predicted"/>
<feature type="region of interest" description="Disordered" evidence="8">
    <location>
        <begin position="120"/>
        <end position="175"/>
    </location>
</feature>
<dbReference type="GO" id="GO:0043565">
    <property type="term" value="F:sequence-specific DNA binding"/>
    <property type="evidence" value="ECO:0007669"/>
    <property type="project" value="TreeGrafter"/>
</dbReference>
<reference evidence="10 11" key="1">
    <citation type="journal article" date="2018" name="IMA Fungus">
        <title>IMA Genome-F 9: Draft genome sequence of Annulohypoxylon stygium, Aspergillus mulundensis, Berkeleyomyces basicola (syn. Thielaviopsis basicola), Ceratocystis smalleyi, two Cercospora beticola strains, Coleophoma cylindrospora, Fusarium fracticaudum, Phialophora cf. hyalina, and Morchella septimelata.</title>
        <authorList>
            <person name="Wingfield B.D."/>
            <person name="Bills G.F."/>
            <person name="Dong Y."/>
            <person name="Huang W."/>
            <person name="Nel W.J."/>
            <person name="Swalarsk-Parry B.S."/>
            <person name="Vaghefi N."/>
            <person name="Wilken P.M."/>
            <person name="An Z."/>
            <person name="de Beer Z.W."/>
            <person name="De Vos L."/>
            <person name="Chen L."/>
            <person name="Duong T.A."/>
            <person name="Gao Y."/>
            <person name="Hammerbacher A."/>
            <person name="Kikkert J.R."/>
            <person name="Li Y."/>
            <person name="Li H."/>
            <person name="Li K."/>
            <person name="Li Q."/>
            <person name="Liu X."/>
            <person name="Ma X."/>
            <person name="Naidoo K."/>
            <person name="Pethybridge S.J."/>
            <person name="Sun J."/>
            <person name="Steenkamp E.T."/>
            <person name="van der Nest M.A."/>
            <person name="van Wyk S."/>
            <person name="Wingfield M.J."/>
            <person name="Xiong C."/>
            <person name="Yue Q."/>
            <person name="Zhang X."/>
        </authorList>
    </citation>
    <scope>NUCLEOTIDE SEQUENCE [LARGE SCALE GENOMIC DNA]</scope>
    <source>
        <strain evidence="10 11">BP5796</strain>
    </source>
</reference>
<dbReference type="InterPro" id="IPR052202">
    <property type="entry name" value="Yeast_MetPath_Reg"/>
</dbReference>
<dbReference type="CDD" id="cd00067">
    <property type="entry name" value="GAL4"/>
    <property type="match status" value="1"/>
</dbReference>
<dbReference type="PANTHER" id="PTHR47782:SF12">
    <property type="entry name" value="ZN(II)2CYS6 TRANSCRIPTION FACTOR (EUROFUNG)"/>
    <property type="match status" value="1"/>
</dbReference>
<evidence type="ECO:0000256" key="5">
    <source>
        <dbReference type="ARBA" id="ARBA00023125"/>
    </source>
</evidence>
<dbReference type="InterPro" id="IPR007219">
    <property type="entry name" value="XnlR_reg_dom"/>
</dbReference>
<evidence type="ECO:0000313" key="10">
    <source>
        <dbReference type="EMBL" id="RDW65503.1"/>
    </source>
</evidence>
<dbReference type="OrthoDB" id="2399539at2759"/>
<evidence type="ECO:0000256" key="1">
    <source>
        <dbReference type="ARBA" id="ARBA00004123"/>
    </source>
</evidence>
<dbReference type="Proteomes" id="UP000256328">
    <property type="component" value="Unassembled WGS sequence"/>
</dbReference>
<keyword evidence="5" id="KW-0238">DNA-binding</keyword>
<dbReference type="GO" id="GO:0006351">
    <property type="term" value="P:DNA-templated transcription"/>
    <property type="evidence" value="ECO:0007669"/>
    <property type="project" value="InterPro"/>
</dbReference>
<dbReference type="GO" id="GO:0005634">
    <property type="term" value="C:nucleus"/>
    <property type="evidence" value="ECO:0007669"/>
    <property type="project" value="UniProtKB-SubCell"/>
</dbReference>
<evidence type="ECO:0000313" key="11">
    <source>
        <dbReference type="Proteomes" id="UP000256328"/>
    </source>
</evidence>
<evidence type="ECO:0000256" key="2">
    <source>
        <dbReference type="ARBA" id="ARBA00022723"/>
    </source>
</evidence>
<sequence length="788" mass="87562">MARAIIRGRIGRCGTRTSPDQEGQSHAGLSAVQDPEAKGMPGAKCLLCQSSGLTDPLPVSPLQCDGLHPACTKCKNLNTPCEYVIPPKPMPFGKNHYIKGLEDRVARLERFLADRDLLDQVPDHRPHFPQPLSTSIDGDEQAEPESRDEGRRKSSLTVAISPDTAGSGTDENEESAYWQKGVDSMSTVLRDLSLDANGGYIGASSHVSMGRLVDGIVKGKEQTRIPKEDSRPVPTPRLGDDIGLDFADMIPGVADRLLIGWLKHISTRYPVLHSPWVRALHVRRDHVTDHYEKCILHLVYASGGRFLETTGETGPYFPERHHDEALKYLDEVLHFHDIRSVVTLILLGVFCLRAPAKGPGAWTYVGLAMRIAIDIGLHRQTYPHNRLSFGIEMRKRIFWSCYTFDRQVSIPLGRPFAISDRDIDCEMPLDVDEAATDIRLLEKASKVDPTVVPATSTTLSSFLHVLRIRKIESKIQQNVYRVDQSTGVSDGEIDDFIAELDRWKAMIPLDSRRHVDSETVAFDGFSYYMVFYYKCLRLLLYPMISKPDVNPRFLKACAEACGGVTQTYKTLHQSLPVGYSLMALQTVFMAGLTLIYCTWISPEQVFSSKTNNDIHACSIVLFVITERWPGAKKYRDIFEVVKLNVIDLIAEGQHQEPRRAIKKLKGTLGQSIQATEMGDDSQVFSQIMMDMAGEPPPTVPFGSDVPGLFEPPASAPAAQIEYQPEPTTSMDGDLEFEYAPYSGFDSGVVDLPMPPGQVVAGEHNSLDFSNGFDLESYLSNTDFSLPKG</sequence>
<evidence type="ECO:0000259" key="9">
    <source>
        <dbReference type="SMART" id="SM00906"/>
    </source>
</evidence>
<evidence type="ECO:0000256" key="8">
    <source>
        <dbReference type="SAM" id="MobiDB-lite"/>
    </source>
</evidence>
<keyword evidence="3" id="KW-0862">Zinc</keyword>
<accession>A0A3D8QUH8</accession>